<proteinExistence type="predicted"/>
<dbReference type="EMBL" id="SMKV01000051">
    <property type="protein sequence ID" value="TDC87751.1"/>
    <property type="molecule type" value="Genomic_DNA"/>
</dbReference>
<gene>
    <name evidence="2" type="ORF">E1161_25190</name>
</gene>
<dbReference type="GO" id="GO:0016747">
    <property type="term" value="F:acyltransferase activity, transferring groups other than amino-acyl groups"/>
    <property type="evidence" value="ECO:0007669"/>
    <property type="project" value="InterPro"/>
</dbReference>
<keyword evidence="3" id="KW-1185">Reference proteome</keyword>
<accession>A0A4R4U8V4</accession>
<dbReference type="CDD" id="cd04301">
    <property type="entry name" value="NAT_SF"/>
    <property type="match status" value="1"/>
</dbReference>
<keyword evidence="2" id="KW-0808">Transferase</keyword>
<sequence>MTDPDTWQIERAVVATWPASTVVRRDGWLLRHCDLLRRRRSNSALRIGPLDDPEAALDAAERFYAERSNPAIVQVSPLDEHSELDTLLAARGYRADAPTTVMRTEREALLQACPVPDFEVVLDTEPGSRWLDAVATVGGRPEPSLDRVPAPVAFATAVHRGVPVGVGMFAVSGGWCGVYGMHTAPAWRRRGVAASLMRAGAGRASAERVFLQVETGNSVARSRYESLGFILAHAYHYRVR</sequence>
<dbReference type="InterPro" id="IPR016181">
    <property type="entry name" value="Acyl_CoA_acyltransferase"/>
</dbReference>
<dbReference type="Gene3D" id="3.40.630.30">
    <property type="match status" value="1"/>
</dbReference>
<comment type="caution">
    <text evidence="2">The sequence shown here is derived from an EMBL/GenBank/DDBJ whole genome shotgun (WGS) entry which is preliminary data.</text>
</comment>
<evidence type="ECO:0000313" key="2">
    <source>
        <dbReference type="EMBL" id="TDC87751.1"/>
    </source>
</evidence>
<evidence type="ECO:0000259" key="1">
    <source>
        <dbReference type="PROSITE" id="PS51186"/>
    </source>
</evidence>
<dbReference type="PROSITE" id="PS51186">
    <property type="entry name" value="GNAT"/>
    <property type="match status" value="1"/>
</dbReference>
<organism evidence="2 3">
    <name type="scientific">Saccharopolyspora aridisoli</name>
    <dbReference type="NCBI Taxonomy" id="2530385"/>
    <lineage>
        <taxon>Bacteria</taxon>
        <taxon>Bacillati</taxon>
        <taxon>Actinomycetota</taxon>
        <taxon>Actinomycetes</taxon>
        <taxon>Pseudonocardiales</taxon>
        <taxon>Pseudonocardiaceae</taxon>
        <taxon>Saccharopolyspora</taxon>
    </lineage>
</organism>
<dbReference type="AlphaFoldDB" id="A0A4R4U8V4"/>
<dbReference type="Pfam" id="PF24553">
    <property type="entry name" value="Rv0428c_C"/>
    <property type="match status" value="1"/>
</dbReference>
<dbReference type="RefSeq" id="WP_132627219.1">
    <property type="nucleotide sequence ID" value="NZ_SMKV01000051.1"/>
</dbReference>
<reference evidence="2 3" key="1">
    <citation type="submission" date="2019-03" db="EMBL/GenBank/DDBJ databases">
        <title>Draft genome sequences of novel Actinobacteria.</title>
        <authorList>
            <person name="Sahin N."/>
            <person name="Ay H."/>
            <person name="Saygin H."/>
        </authorList>
    </citation>
    <scope>NUCLEOTIDE SEQUENCE [LARGE SCALE GENOMIC DNA]</scope>
    <source>
        <strain evidence="2 3">16K404</strain>
    </source>
</reference>
<dbReference type="InterPro" id="IPR056935">
    <property type="entry name" value="Rv0428c-like_C"/>
</dbReference>
<protein>
    <submittedName>
        <fullName evidence="2">GNAT family N-acetyltransferase</fullName>
    </submittedName>
</protein>
<name>A0A4R4U8V4_9PSEU</name>
<feature type="domain" description="N-acetyltransferase" evidence="1">
    <location>
        <begin position="108"/>
        <end position="240"/>
    </location>
</feature>
<evidence type="ECO:0000313" key="3">
    <source>
        <dbReference type="Proteomes" id="UP000294744"/>
    </source>
</evidence>
<dbReference type="SUPFAM" id="SSF55729">
    <property type="entry name" value="Acyl-CoA N-acyltransferases (Nat)"/>
    <property type="match status" value="1"/>
</dbReference>
<dbReference type="InterPro" id="IPR000182">
    <property type="entry name" value="GNAT_dom"/>
</dbReference>
<dbReference type="Proteomes" id="UP000294744">
    <property type="component" value="Unassembled WGS sequence"/>
</dbReference>
<dbReference type="OrthoDB" id="9775595at2"/>